<proteinExistence type="predicted"/>
<dbReference type="PROSITE" id="PS51371">
    <property type="entry name" value="CBS"/>
    <property type="match status" value="2"/>
</dbReference>
<dbReference type="Gene3D" id="3.10.580.10">
    <property type="entry name" value="CBS-domain"/>
    <property type="match status" value="1"/>
</dbReference>
<keyword evidence="1 2" id="KW-0129">CBS domain</keyword>
<gene>
    <name evidence="4" type="ORF">V6N12_065213</name>
</gene>
<evidence type="ECO:0000256" key="2">
    <source>
        <dbReference type="PROSITE-ProRule" id="PRU00703"/>
    </source>
</evidence>
<evidence type="ECO:0000313" key="4">
    <source>
        <dbReference type="EMBL" id="KAK8596733.1"/>
    </source>
</evidence>
<dbReference type="SUPFAM" id="SSF54631">
    <property type="entry name" value="CBS-domain pair"/>
    <property type="match status" value="1"/>
</dbReference>
<protein>
    <recommendedName>
        <fullName evidence="3">CBS domain-containing protein</fullName>
    </recommendedName>
</protein>
<dbReference type="InterPro" id="IPR000644">
    <property type="entry name" value="CBS_dom"/>
</dbReference>
<reference evidence="4 5" key="1">
    <citation type="journal article" date="2024" name="G3 (Bethesda)">
        <title>Genome assembly of Hibiscus sabdariffa L. provides insights into metabolisms of medicinal natural products.</title>
        <authorList>
            <person name="Kim T."/>
        </authorList>
    </citation>
    <scope>NUCLEOTIDE SEQUENCE [LARGE SCALE GENOMIC DNA]</scope>
    <source>
        <strain evidence="4">TK-2024</strain>
        <tissue evidence="4">Old leaves</tissue>
    </source>
</reference>
<keyword evidence="5" id="KW-1185">Reference proteome</keyword>
<evidence type="ECO:0000256" key="1">
    <source>
        <dbReference type="ARBA" id="ARBA00023122"/>
    </source>
</evidence>
<feature type="domain" description="CBS" evidence="3">
    <location>
        <begin position="94"/>
        <end position="160"/>
    </location>
</feature>
<dbReference type="InterPro" id="IPR051257">
    <property type="entry name" value="Diverse_CBS-Domain"/>
</dbReference>
<evidence type="ECO:0000313" key="5">
    <source>
        <dbReference type="Proteomes" id="UP001472677"/>
    </source>
</evidence>
<dbReference type="SMART" id="SM00116">
    <property type="entry name" value="CBS"/>
    <property type="match status" value="2"/>
</dbReference>
<sequence>MEKAALLRFLASLSIVRRNFHSTNRSCSSKGLIQGLRSCWQEKIKVAILRNSGGNNNSKSMLSRMGCFTVTSSHQAMEMEEKGLENMTVADVLMTKGEESVGSWVSCRINDNVDDAMKNMAQHNIGSLVVLKPGDQQHIAGIITERDYLRKIIGQGRSPKYTRVGEIMTDEKKLITVKSDTSILQAMQLMTDNHIRHVPVIDGRIVGMVSIVDVVRAVVEQQNGELKRLNDFIKGDYY</sequence>
<dbReference type="Proteomes" id="UP001472677">
    <property type="component" value="Unassembled WGS sequence"/>
</dbReference>
<accession>A0ABR2G8K0</accession>
<dbReference type="PANTHER" id="PTHR43080">
    <property type="entry name" value="CBS DOMAIN-CONTAINING PROTEIN CBSX3, MITOCHONDRIAL"/>
    <property type="match status" value="1"/>
</dbReference>
<dbReference type="EMBL" id="JBBPBM010000002">
    <property type="protein sequence ID" value="KAK8596733.1"/>
    <property type="molecule type" value="Genomic_DNA"/>
</dbReference>
<dbReference type="PANTHER" id="PTHR43080:SF12">
    <property type="entry name" value="CYSTATHIONINE BETA-SYNTHASE (CBS) FAMILY PROTEIN"/>
    <property type="match status" value="1"/>
</dbReference>
<organism evidence="4 5">
    <name type="scientific">Hibiscus sabdariffa</name>
    <name type="common">roselle</name>
    <dbReference type="NCBI Taxonomy" id="183260"/>
    <lineage>
        <taxon>Eukaryota</taxon>
        <taxon>Viridiplantae</taxon>
        <taxon>Streptophyta</taxon>
        <taxon>Embryophyta</taxon>
        <taxon>Tracheophyta</taxon>
        <taxon>Spermatophyta</taxon>
        <taxon>Magnoliopsida</taxon>
        <taxon>eudicotyledons</taxon>
        <taxon>Gunneridae</taxon>
        <taxon>Pentapetalae</taxon>
        <taxon>rosids</taxon>
        <taxon>malvids</taxon>
        <taxon>Malvales</taxon>
        <taxon>Malvaceae</taxon>
        <taxon>Malvoideae</taxon>
        <taxon>Hibiscus</taxon>
    </lineage>
</organism>
<feature type="domain" description="CBS" evidence="3">
    <location>
        <begin position="168"/>
        <end position="226"/>
    </location>
</feature>
<dbReference type="CDD" id="cd04623">
    <property type="entry name" value="CBS_pair_bac_euk"/>
    <property type="match status" value="1"/>
</dbReference>
<dbReference type="InterPro" id="IPR046342">
    <property type="entry name" value="CBS_dom_sf"/>
</dbReference>
<name>A0ABR2G8K0_9ROSI</name>
<dbReference type="Pfam" id="PF00571">
    <property type="entry name" value="CBS"/>
    <property type="match status" value="2"/>
</dbReference>
<evidence type="ECO:0000259" key="3">
    <source>
        <dbReference type="PROSITE" id="PS51371"/>
    </source>
</evidence>
<comment type="caution">
    <text evidence="4">The sequence shown here is derived from an EMBL/GenBank/DDBJ whole genome shotgun (WGS) entry which is preliminary data.</text>
</comment>
<dbReference type="InterPro" id="IPR044725">
    <property type="entry name" value="CBSX3_CBS_dom"/>
</dbReference>